<feature type="binding site" evidence="9 13">
    <location>
        <position position="439"/>
    </location>
    <ligand>
        <name>Mn(2+)</name>
        <dbReference type="ChEBI" id="CHEBI:29035"/>
        <label>2</label>
    </ligand>
</feature>
<keyword evidence="18" id="KW-1185">Reference proteome</keyword>
<evidence type="ECO:0000259" key="16">
    <source>
        <dbReference type="Pfam" id="PF06415"/>
    </source>
</evidence>
<dbReference type="GO" id="GO:0006096">
    <property type="term" value="P:glycolytic process"/>
    <property type="evidence" value="ECO:0007669"/>
    <property type="project" value="UniProtKB-UniRule"/>
</dbReference>
<evidence type="ECO:0000256" key="6">
    <source>
        <dbReference type="ARBA" id="ARBA00023152"/>
    </source>
</evidence>
<protein>
    <recommendedName>
        <fullName evidence="9 10">2,3-bisphosphoglycerate-independent phosphoglycerate mutase</fullName>
        <shortName evidence="9">BPG-independent PGAM</shortName>
        <shortName evidence="9">Phosphoglyceromutase</shortName>
        <shortName evidence="9">iPGM</shortName>
        <ecNumber evidence="9 10">5.4.2.12</ecNumber>
    </recommendedName>
</protein>
<evidence type="ECO:0000313" key="17">
    <source>
        <dbReference type="EMBL" id="NDV02085.1"/>
    </source>
</evidence>
<dbReference type="InterPro" id="IPR006124">
    <property type="entry name" value="Metalloenzyme"/>
</dbReference>
<comment type="cofactor">
    <cofactor evidence="9">
        <name>Mn(2+)</name>
        <dbReference type="ChEBI" id="CHEBI:29035"/>
    </cofactor>
    <text evidence="9">Binds 2 manganese ions per subunit.</text>
</comment>
<dbReference type="NCBIfam" id="TIGR01307">
    <property type="entry name" value="pgm_bpd_ind"/>
    <property type="match status" value="1"/>
</dbReference>
<feature type="binding site" evidence="9 13">
    <location>
        <position position="457"/>
    </location>
    <ligand>
        <name>Mn(2+)</name>
        <dbReference type="ChEBI" id="CHEBI:29035"/>
        <label>1</label>
    </ligand>
</feature>
<dbReference type="EMBL" id="JAAGAB010000003">
    <property type="protein sequence ID" value="NDV02085.1"/>
    <property type="molecule type" value="Genomic_DNA"/>
</dbReference>
<dbReference type="PIRSF" id="PIRSF001492">
    <property type="entry name" value="IPGAM"/>
    <property type="match status" value="1"/>
</dbReference>
<feature type="active site" description="Phosphoserine intermediate" evidence="9 11">
    <location>
        <position position="63"/>
    </location>
</feature>
<comment type="catalytic activity">
    <reaction evidence="1 9">
        <text>(2R)-2-phosphoglycerate = (2R)-3-phosphoglycerate</text>
        <dbReference type="Rhea" id="RHEA:15901"/>
        <dbReference type="ChEBI" id="CHEBI:58272"/>
        <dbReference type="ChEBI" id="CHEBI:58289"/>
        <dbReference type="EC" id="5.4.2.12"/>
    </reaction>
</comment>
<keyword evidence="7 9" id="KW-0464">Manganese</keyword>
<dbReference type="GO" id="GO:0005829">
    <property type="term" value="C:cytosol"/>
    <property type="evidence" value="ECO:0007669"/>
    <property type="project" value="TreeGrafter"/>
</dbReference>
<dbReference type="EC" id="5.4.2.12" evidence="9 10"/>
<evidence type="ECO:0000313" key="18">
    <source>
        <dbReference type="Proteomes" id="UP000474757"/>
    </source>
</evidence>
<dbReference type="InterPro" id="IPR036646">
    <property type="entry name" value="PGAM_B_sf"/>
</dbReference>
<proteinExistence type="inferred from homology"/>
<organism evidence="17 18">
    <name type="scientific">Pseudoroseicyclus tamaricis</name>
    <dbReference type="NCBI Taxonomy" id="2705421"/>
    <lineage>
        <taxon>Bacteria</taxon>
        <taxon>Pseudomonadati</taxon>
        <taxon>Pseudomonadota</taxon>
        <taxon>Alphaproteobacteria</taxon>
        <taxon>Rhodobacterales</taxon>
        <taxon>Paracoccaceae</taxon>
        <taxon>Pseudoroseicyclus</taxon>
    </lineage>
</organism>
<evidence type="ECO:0000256" key="11">
    <source>
        <dbReference type="PIRSR" id="PIRSR001492-1"/>
    </source>
</evidence>
<reference evidence="17 18" key="1">
    <citation type="submission" date="2020-02" db="EMBL/GenBank/DDBJ databases">
        <title>Pseudoroseicyclus tamarix, sp. nov., isolated from offshore sediment of a Tamarix chinensis forest.</title>
        <authorList>
            <person name="Gai Y."/>
        </authorList>
    </citation>
    <scope>NUCLEOTIDE SEQUENCE [LARGE SCALE GENOMIC DNA]</scope>
    <source>
        <strain evidence="17 18">CLL3-39</strain>
    </source>
</reference>
<evidence type="ECO:0000256" key="4">
    <source>
        <dbReference type="ARBA" id="ARBA00008819"/>
    </source>
</evidence>
<dbReference type="InterPro" id="IPR011258">
    <property type="entry name" value="BPG-indep_PGM_N"/>
</dbReference>
<feature type="domain" description="BPG-independent PGAM N-terminal" evidence="16">
    <location>
        <begin position="83"/>
        <end position="292"/>
    </location>
</feature>
<evidence type="ECO:0000256" key="14">
    <source>
        <dbReference type="SAM" id="MobiDB-lite"/>
    </source>
</evidence>
<evidence type="ECO:0000256" key="2">
    <source>
        <dbReference type="ARBA" id="ARBA00002315"/>
    </source>
</evidence>
<comment type="similarity">
    <text evidence="4 9">Belongs to the BPG-independent phosphoglycerate mutase family.</text>
</comment>
<dbReference type="Gene3D" id="3.40.1450.10">
    <property type="entry name" value="BPG-independent phosphoglycerate mutase, domain B"/>
    <property type="match status" value="1"/>
</dbReference>
<sequence>MSGKSPVVLCILDGWGKRADSHGNAPALAETPNFDRLMQTCPHAELITHGPDAGLPKGQMGNSEVGHTNIGAGRVVAMDLGKIEMAVEDGSFAEEEALQGFISTLKDSGGTAHLFGVLSDGGVHGHVDHIVAAAEAIRSAGVPVVLHPITDGRDVAPSSAKDYLADIQPLLPEGMQIGTVIGRYYAMDRDNRWERVETAYRAIAEGKGEATAETAEAAIDAAYGKDKTDEFIPATVIGDYAGLKPEDGLFCLNFRADRAREILAALADPEFDGFDRGPAPELAARLGMVEYSTRHNAWYPAVFPKRELTNTLGAWVASHGLTQFRLAETEKYPHVTFFLNGGKEEAEEGEDRYMPKSPGVATYDLAPEMSAAEVTEAFVAAIEKGYDLIVTNYANPDMVGHTGDLKAAMRACEAVDAGLGRVLAALEKAGGAMVVTADHGNCEVMIDPLTGGAHTAHTVNPVPVAVFGAAPGTRLSNGRLCDLAPTLLALMGLEQPPEMTGRSLLLPPAPRAAHEEEPSAATAGGHLPEHE</sequence>
<comment type="pathway">
    <text evidence="3 9">Carbohydrate degradation; glycolysis; pyruvate from D-glyceraldehyde 3-phosphate: step 3/5.</text>
</comment>
<dbReference type="GO" id="GO:0006007">
    <property type="term" value="P:glucose catabolic process"/>
    <property type="evidence" value="ECO:0007669"/>
    <property type="project" value="InterPro"/>
</dbReference>
<dbReference type="PANTHER" id="PTHR31637:SF0">
    <property type="entry name" value="2,3-BISPHOSPHOGLYCERATE-INDEPENDENT PHOSPHOGLYCERATE MUTASE"/>
    <property type="match status" value="1"/>
</dbReference>
<feature type="binding site" evidence="9 12">
    <location>
        <begin position="153"/>
        <end position="154"/>
    </location>
    <ligand>
        <name>substrate</name>
    </ligand>
</feature>
<feature type="region of interest" description="Disordered" evidence="14">
    <location>
        <begin position="499"/>
        <end position="531"/>
    </location>
</feature>
<feature type="domain" description="Metalloenzyme" evidence="15">
    <location>
        <begin position="6"/>
        <end position="494"/>
    </location>
</feature>
<comment type="subunit">
    <text evidence="9">Monomer.</text>
</comment>
<evidence type="ECO:0000256" key="9">
    <source>
        <dbReference type="HAMAP-Rule" id="MF_01038"/>
    </source>
</evidence>
<accession>A0A6B2JW04</accession>
<evidence type="ECO:0000256" key="3">
    <source>
        <dbReference type="ARBA" id="ARBA00004798"/>
    </source>
</evidence>
<dbReference type="AlphaFoldDB" id="A0A6B2JW04"/>
<feature type="binding site" evidence="9 13">
    <location>
        <position position="438"/>
    </location>
    <ligand>
        <name>Mn(2+)</name>
        <dbReference type="ChEBI" id="CHEBI:29035"/>
        <label>2</label>
    </ligand>
</feature>
<dbReference type="UniPathway" id="UPA00109">
    <property type="reaction ID" value="UER00186"/>
</dbReference>
<dbReference type="HAMAP" id="MF_01038">
    <property type="entry name" value="GpmI"/>
    <property type="match status" value="1"/>
</dbReference>
<evidence type="ECO:0000256" key="1">
    <source>
        <dbReference type="ARBA" id="ARBA00000370"/>
    </source>
</evidence>
<keyword evidence="8 9" id="KW-0413">Isomerase</keyword>
<dbReference type="InterPro" id="IPR017850">
    <property type="entry name" value="Alkaline_phosphatase_core_sf"/>
</dbReference>
<feature type="binding site" evidence="9 12">
    <location>
        <position position="183"/>
    </location>
    <ligand>
        <name>substrate</name>
    </ligand>
</feature>
<feature type="binding site" evidence="9 12">
    <location>
        <position position="189"/>
    </location>
    <ligand>
        <name>substrate</name>
    </ligand>
</feature>
<feature type="binding site" evidence="9 12">
    <location>
        <position position="124"/>
    </location>
    <ligand>
        <name>substrate</name>
    </ligand>
</feature>
<evidence type="ECO:0000256" key="12">
    <source>
        <dbReference type="PIRSR" id="PIRSR001492-2"/>
    </source>
</evidence>
<comment type="function">
    <text evidence="2 9">Catalyzes the interconversion of 2-phosphoglycerate and 3-phosphoglycerate.</text>
</comment>
<evidence type="ECO:0000259" key="15">
    <source>
        <dbReference type="Pfam" id="PF01676"/>
    </source>
</evidence>
<dbReference type="GO" id="GO:0004619">
    <property type="term" value="F:phosphoglycerate mutase activity"/>
    <property type="evidence" value="ECO:0007669"/>
    <property type="project" value="UniProtKB-UniRule"/>
</dbReference>
<evidence type="ECO:0000256" key="13">
    <source>
        <dbReference type="PIRSR" id="PIRSR001492-3"/>
    </source>
</evidence>
<dbReference type="CDD" id="cd16010">
    <property type="entry name" value="iPGM"/>
    <property type="match status" value="1"/>
</dbReference>
<dbReference type="RefSeq" id="WP_163894704.1">
    <property type="nucleotide sequence ID" value="NZ_JAAFYS010000003.1"/>
</dbReference>
<dbReference type="Gene3D" id="3.40.720.10">
    <property type="entry name" value="Alkaline Phosphatase, subunit A"/>
    <property type="match status" value="1"/>
</dbReference>
<comment type="caution">
    <text evidence="17">The sequence shown here is derived from an EMBL/GenBank/DDBJ whole genome shotgun (WGS) entry which is preliminary data.</text>
</comment>
<feature type="binding site" evidence="9 13">
    <location>
        <position position="13"/>
    </location>
    <ligand>
        <name>Mn(2+)</name>
        <dbReference type="ChEBI" id="CHEBI:29035"/>
        <label>2</label>
    </ligand>
</feature>
<dbReference type="InterPro" id="IPR005995">
    <property type="entry name" value="Pgm_bpd_ind"/>
</dbReference>
<feature type="binding site" evidence="9 13">
    <location>
        <position position="63"/>
    </location>
    <ligand>
        <name>Mn(2+)</name>
        <dbReference type="ChEBI" id="CHEBI:29035"/>
        <label>2</label>
    </ligand>
</feature>
<evidence type="ECO:0000256" key="10">
    <source>
        <dbReference type="NCBIfam" id="TIGR01307"/>
    </source>
</evidence>
<dbReference type="Pfam" id="PF01676">
    <property type="entry name" value="Metalloenzyme"/>
    <property type="match status" value="1"/>
</dbReference>
<evidence type="ECO:0000256" key="7">
    <source>
        <dbReference type="ARBA" id="ARBA00023211"/>
    </source>
</evidence>
<dbReference type="PANTHER" id="PTHR31637">
    <property type="entry name" value="2,3-BISPHOSPHOGLYCERATE-INDEPENDENT PHOSPHOGLYCERATE MUTASE"/>
    <property type="match status" value="1"/>
</dbReference>
<evidence type="ECO:0000256" key="5">
    <source>
        <dbReference type="ARBA" id="ARBA00022723"/>
    </source>
</evidence>
<name>A0A6B2JW04_9RHOB</name>
<dbReference type="SUPFAM" id="SSF64158">
    <property type="entry name" value="2,3-Bisphosphoglycerate-independent phosphoglycerate mutase, substrate-binding domain"/>
    <property type="match status" value="1"/>
</dbReference>
<keyword evidence="6 9" id="KW-0324">Glycolysis</keyword>
<evidence type="ECO:0000256" key="8">
    <source>
        <dbReference type="ARBA" id="ARBA00023235"/>
    </source>
</evidence>
<gene>
    <name evidence="9" type="primary">gpmI</name>
    <name evidence="17" type="ORF">GZA08_14030</name>
</gene>
<dbReference type="Pfam" id="PF06415">
    <property type="entry name" value="iPGM_N"/>
    <property type="match status" value="1"/>
</dbReference>
<dbReference type="FunFam" id="3.40.1450.10:FF:000002">
    <property type="entry name" value="2,3-bisphosphoglycerate-independent phosphoglycerate mutase"/>
    <property type="match status" value="1"/>
</dbReference>
<feature type="binding site" evidence="9 12">
    <location>
        <position position="331"/>
    </location>
    <ligand>
        <name>substrate</name>
    </ligand>
</feature>
<dbReference type="GO" id="GO:0030145">
    <property type="term" value="F:manganese ion binding"/>
    <property type="evidence" value="ECO:0007669"/>
    <property type="project" value="UniProtKB-UniRule"/>
</dbReference>
<keyword evidence="5 9" id="KW-0479">Metal-binding</keyword>
<dbReference type="Proteomes" id="UP000474757">
    <property type="component" value="Unassembled WGS sequence"/>
</dbReference>
<feature type="binding site" evidence="9 13">
    <location>
        <position position="397"/>
    </location>
    <ligand>
        <name>Mn(2+)</name>
        <dbReference type="ChEBI" id="CHEBI:29035"/>
        <label>1</label>
    </ligand>
</feature>
<feature type="binding site" evidence="9 12">
    <location>
        <begin position="255"/>
        <end position="258"/>
    </location>
    <ligand>
        <name>substrate</name>
    </ligand>
</feature>
<feature type="binding site" evidence="9 13">
    <location>
        <position position="401"/>
    </location>
    <ligand>
        <name>Mn(2+)</name>
        <dbReference type="ChEBI" id="CHEBI:29035"/>
        <label>1</label>
    </ligand>
</feature>
<dbReference type="SUPFAM" id="SSF53649">
    <property type="entry name" value="Alkaline phosphatase-like"/>
    <property type="match status" value="1"/>
</dbReference>